<dbReference type="PANTHER" id="PTHR10458">
    <property type="entry name" value="PEPTIDE DEFORMYLASE"/>
    <property type="match status" value="1"/>
</dbReference>
<keyword evidence="3" id="KW-1185">Reference proteome</keyword>
<dbReference type="PRINTS" id="PR01576">
    <property type="entry name" value="PDEFORMYLASE"/>
</dbReference>
<evidence type="ECO:0000313" key="3">
    <source>
        <dbReference type="Proteomes" id="UP001056685"/>
    </source>
</evidence>
<accession>A0A9E7MPN2</accession>
<dbReference type="InterPro" id="IPR036821">
    <property type="entry name" value="Peptide_deformylase_sf"/>
</dbReference>
<comment type="similarity">
    <text evidence="1">Belongs to the polypeptide deformylase family.</text>
</comment>
<name>A0A9E7MPN2_9CAUD</name>
<dbReference type="NCBIfam" id="TIGR00079">
    <property type="entry name" value="pept_deformyl"/>
    <property type="match status" value="1"/>
</dbReference>
<dbReference type="CDD" id="cd00487">
    <property type="entry name" value="Pep_deformylase"/>
    <property type="match status" value="1"/>
</dbReference>
<reference evidence="2" key="1">
    <citation type="submission" date="2022-05" db="EMBL/GenBank/DDBJ databases">
        <authorList>
            <person name="Friedrich I."/>
            <person name="Poehlein A."/>
            <person name="Schneider D."/>
            <person name="Hertel R."/>
            <person name="Daniel R."/>
        </authorList>
    </citation>
    <scope>NUCLEOTIDE SEQUENCE</scope>
</reference>
<gene>
    <name evidence="2" type="ORF">KABACHOK_04220</name>
</gene>
<dbReference type="SUPFAM" id="SSF56420">
    <property type="entry name" value="Peptide deformylase"/>
    <property type="match status" value="1"/>
</dbReference>
<evidence type="ECO:0000313" key="2">
    <source>
        <dbReference type="EMBL" id="USN14250.1"/>
    </source>
</evidence>
<sequence>MSLRQIIPCTDALMTKPSDTVFEITDEVRALCFDMVDTMLMAEGAGLAAVQVGVPLRIFTMIDLPDTGLPVQDVMVDRPKLILINPTFIDKSEDMIEMPEGCLSMPGVFFRVRRHREVTVEYQDIHGRMQTVSGKGYKAICLQHEMDHLDGVRNIDRVSSLKRAMLLKKHQDNVRRMTRA</sequence>
<dbReference type="EMBL" id="ON529852">
    <property type="protein sequence ID" value="USN14250.1"/>
    <property type="molecule type" value="Genomic_DNA"/>
</dbReference>
<dbReference type="GO" id="GO:0042586">
    <property type="term" value="F:peptide deformylase activity"/>
    <property type="evidence" value="ECO:0007669"/>
    <property type="project" value="InterPro"/>
</dbReference>
<dbReference type="PIRSF" id="PIRSF004749">
    <property type="entry name" value="Pep_def"/>
    <property type="match status" value="1"/>
</dbReference>
<dbReference type="Proteomes" id="UP001056685">
    <property type="component" value="Segment"/>
</dbReference>
<dbReference type="PANTHER" id="PTHR10458:SF22">
    <property type="entry name" value="PEPTIDE DEFORMYLASE"/>
    <property type="match status" value="1"/>
</dbReference>
<protein>
    <submittedName>
        <fullName evidence="2">Peptide deformylase</fullName>
    </submittedName>
</protein>
<evidence type="ECO:0000256" key="1">
    <source>
        <dbReference type="ARBA" id="ARBA00010759"/>
    </source>
</evidence>
<dbReference type="HAMAP" id="MF_00163">
    <property type="entry name" value="Pep_deformylase"/>
    <property type="match status" value="1"/>
</dbReference>
<dbReference type="NCBIfam" id="NF001159">
    <property type="entry name" value="PRK00150.1-3"/>
    <property type="match status" value="1"/>
</dbReference>
<dbReference type="Pfam" id="PF01327">
    <property type="entry name" value="Pep_deformylase"/>
    <property type="match status" value="1"/>
</dbReference>
<dbReference type="Gene3D" id="3.90.45.10">
    <property type="entry name" value="Peptide deformylase"/>
    <property type="match status" value="1"/>
</dbReference>
<proteinExistence type="inferred from homology"/>
<dbReference type="InterPro" id="IPR023635">
    <property type="entry name" value="Peptide_deformylase"/>
</dbReference>
<organism evidence="2 3">
    <name type="scientific">Brevundimonas phage vB_BpoS-Kabachok</name>
    <dbReference type="NCBI Taxonomy" id="2948600"/>
    <lineage>
        <taxon>Viruses</taxon>
        <taxon>Duplodnaviria</taxon>
        <taxon>Heunggongvirae</taxon>
        <taxon>Uroviricota</taxon>
        <taxon>Caudoviricetes</taxon>
        <taxon>Jeanschmidtviridae</taxon>
        <taxon>Marchewkavirus</taxon>
        <taxon>Marchewkavirus kabachok</taxon>
    </lineage>
</organism>